<name>A0A0C3LF62_9AGAM</name>
<dbReference type="EMBL" id="KN823187">
    <property type="protein sequence ID" value="KIO20097.1"/>
    <property type="molecule type" value="Genomic_DNA"/>
</dbReference>
<accession>A0A0C3LF62</accession>
<dbReference type="Proteomes" id="UP000054248">
    <property type="component" value="Unassembled WGS sequence"/>
</dbReference>
<keyword evidence="2" id="KW-1185">Reference proteome</keyword>
<dbReference type="HOGENOM" id="CLU_1147905_0_0_1"/>
<reference evidence="1 2" key="1">
    <citation type="submission" date="2014-04" db="EMBL/GenBank/DDBJ databases">
        <authorList>
            <consortium name="DOE Joint Genome Institute"/>
            <person name="Kuo A."/>
            <person name="Girlanda M."/>
            <person name="Perotto S."/>
            <person name="Kohler A."/>
            <person name="Nagy L.G."/>
            <person name="Floudas D."/>
            <person name="Copeland A."/>
            <person name="Barry K.W."/>
            <person name="Cichocki N."/>
            <person name="Veneault-Fourrey C."/>
            <person name="LaButti K."/>
            <person name="Lindquist E.A."/>
            <person name="Lipzen A."/>
            <person name="Lundell T."/>
            <person name="Morin E."/>
            <person name="Murat C."/>
            <person name="Sun H."/>
            <person name="Tunlid A."/>
            <person name="Henrissat B."/>
            <person name="Grigoriev I.V."/>
            <person name="Hibbett D.S."/>
            <person name="Martin F."/>
            <person name="Nordberg H.P."/>
            <person name="Cantor M.N."/>
            <person name="Hua S.X."/>
        </authorList>
    </citation>
    <scope>NUCLEOTIDE SEQUENCE [LARGE SCALE GENOMIC DNA]</scope>
    <source>
        <strain evidence="1 2">MUT 4182</strain>
    </source>
</reference>
<gene>
    <name evidence="1" type="ORF">M407DRAFT_221314</name>
</gene>
<evidence type="ECO:0000313" key="1">
    <source>
        <dbReference type="EMBL" id="KIO20097.1"/>
    </source>
</evidence>
<dbReference type="OrthoDB" id="9971254at2759"/>
<organism evidence="1 2">
    <name type="scientific">Tulasnella calospora MUT 4182</name>
    <dbReference type="NCBI Taxonomy" id="1051891"/>
    <lineage>
        <taxon>Eukaryota</taxon>
        <taxon>Fungi</taxon>
        <taxon>Dikarya</taxon>
        <taxon>Basidiomycota</taxon>
        <taxon>Agaricomycotina</taxon>
        <taxon>Agaricomycetes</taxon>
        <taxon>Cantharellales</taxon>
        <taxon>Tulasnellaceae</taxon>
        <taxon>Tulasnella</taxon>
    </lineage>
</organism>
<proteinExistence type="predicted"/>
<protein>
    <submittedName>
        <fullName evidence="1">Uncharacterized protein</fullName>
    </submittedName>
</protein>
<reference evidence="2" key="2">
    <citation type="submission" date="2015-01" db="EMBL/GenBank/DDBJ databases">
        <title>Evolutionary Origins and Diversification of the Mycorrhizal Mutualists.</title>
        <authorList>
            <consortium name="DOE Joint Genome Institute"/>
            <consortium name="Mycorrhizal Genomics Consortium"/>
            <person name="Kohler A."/>
            <person name="Kuo A."/>
            <person name="Nagy L.G."/>
            <person name="Floudas D."/>
            <person name="Copeland A."/>
            <person name="Barry K.W."/>
            <person name="Cichocki N."/>
            <person name="Veneault-Fourrey C."/>
            <person name="LaButti K."/>
            <person name="Lindquist E.A."/>
            <person name="Lipzen A."/>
            <person name="Lundell T."/>
            <person name="Morin E."/>
            <person name="Murat C."/>
            <person name="Riley R."/>
            <person name="Ohm R."/>
            <person name="Sun H."/>
            <person name="Tunlid A."/>
            <person name="Henrissat B."/>
            <person name="Grigoriev I.V."/>
            <person name="Hibbett D.S."/>
            <person name="Martin F."/>
        </authorList>
    </citation>
    <scope>NUCLEOTIDE SEQUENCE [LARGE SCALE GENOMIC DNA]</scope>
    <source>
        <strain evidence="2">MUT 4182</strain>
    </source>
</reference>
<evidence type="ECO:0000313" key="2">
    <source>
        <dbReference type="Proteomes" id="UP000054248"/>
    </source>
</evidence>
<sequence>MSKSSAESQSQNHVYITTRYNFAHGAIVMKTNSSDLKPHPDFKKAVMDALAITDEKKRTREIQRVLEWWGIMKCGPAEVKANAGGGTDNKQSNNQDDEFESLSLDTVGGAIEASSMVKWRESLSESRNWGITRVLGVDSAISLFNEETQLKIGLAEPRRKTPSYHRGGSLQISRRGWPLGDLGQIGTVLTAPLDGHGAIPLYHVYNGKRHRFIYGTAKEEPTIPPKYGYTLDDYYRCYVYPT</sequence>
<dbReference type="AlphaFoldDB" id="A0A0C3LF62"/>